<dbReference type="InterPro" id="IPR011042">
    <property type="entry name" value="6-blade_b-propeller_TolB-like"/>
</dbReference>
<organism evidence="3 4">
    <name type="scientific">Winogradskyella haliclonae</name>
    <dbReference type="NCBI Taxonomy" id="2048558"/>
    <lineage>
        <taxon>Bacteria</taxon>
        <taxon>Pseudomonadati</taxon>
        <taxon>Bacteroidota</taxon>
        <taxon>Flavobacteriia</taxon>
        <taxon>Flavobacteriales</taxon>
        <taxon>Flavobacteriaceae</taxon>
        <taxon>Winogradskyella</taxon>
    </lineage>
</organism>
<dbReference type="SUPFAM" id="SSF54427">
    <property type="entry name" value="NTF2-like"/>
    <property type="match status" value="1"/>
</dbReference>
<evidence type="ECO:0000256" key="1">
    <source>
        <dbReference type="SAM" id="SignalP"/>
    </source>
</evidence>
<evidence type="ECO:0000259" key="2">
    <source>
        <dbReference type="Pfam" id="PF12680"/>
    </source>
</evidence>
<proteinExistence type="predicted"/>
<dbReference type="Pfam" id="PF12680">
    <property type="entry name" value="SnoaL_2"/>
    <property type="match status" value="1"/>
</dbReference>
<keyword evidence="4" id="KW-1185">Reference proteome</keyword>
<comment type="caution">
    <text evidence="3">The sequence shown here is derived from an EMBL/GenBank/DDBJ whole genome shotgun (WGS) entry which is preliminary data.</text>
</comment>
<name>A0ABQ2BZM6_9FLAO</name>
<dbReference type="Gene3D" id="3.10.450.50">
    <property type="match status" value="1"/>
</dbReference>
<dbReference type="InterPro" id="IPR032710">
    <property type="entry name" value="NTF2-like_dom_sf"/>
</dbReference>
<gene>
    <name evidence="3" type="ORF">GCM10011444_22580</name>
</gene>
<dbReference type="SUPFAM" id="SSF69304">
    <property type="entry name" value="Tricorn protease N-terminal domain"/>
    <property type="match status" value="1"/>
</dbReference>
<reference evidence="4" key="1">
    <citation type="journal article" date="2019" name="Int. J. Syst. Evol. Microbiol.">
        <title>The Global Catalogue of Microorganisms (GCM) 10K type strain sequencing project: providing services to taxonomists for standard genome sequencing and annotation.</title>
        <authorList>
            <consortium name="The Broad Institute Genomics Platform"/>
            <consortium name="The Broad Institute Genome Sequencing Center for Infectious Disease"/>
            <person name="Wu L."/>
            <person name="Ma J."/>
        </authorList>
    </citation>
    <scope>NUCLEOTIDE SEQUENCE [LARGE SCALE GENOMIC DNA]</scope>
    <source>
        <strain evidence="4">CCM 8681</strain>
    </source>
</reference>
<sequence length="393" mass="44542">MKSILYLFAFAFTTTTLAQNTEVYLFDISNSNGELSLSNQRNVSSNDGYDNQPSFYNDNILAFASTRNGQTDIAKYSIRDKAITFLNSTPNGGEYSPLKIPNSKDISAVRLDNDGKQRLYRYDFKTGKSTEIIKDLVVAYYSWYDENTVVSAVIEDDGLNLFVTDIKAQKSRKYATNVGRSFHKIPNSKLVSFVSKEAEDKWTLKSLNPHTGETKVIMQLPNKIEDVCWLIDGSVIIPINNVVYKFNPKKDERFSTLANFQDDNLQKITRISTNEIGTMLTLVSEVSPEVIVQKQLDAYNARDIDAFMATYSKDIKLYNFPNELRTEGQEAMKNSYKGFFETTPDLNCKILKRIVTGNKVIDHEFITANGNTFKAVAIYEVENGLISKVTFVR</sequence>
<dbReference type="Gene3D" id="2.120.10.30">
    <property type="entry name" value="TolB, C-terminal domain"/>
    <property type="match status" value="1"/>
</dbReference>
<dbReference type="InterPro" id="IPR037401">
    <property type="entry name" value="SnoaL-like"/>
</dbReference>
<dbReference type="RefSeq" id="WP_229719695.1">
    <property type="nucleotide sequence ID" value="NZ_BMDQ01000003.1"/>
</dbReference>
<keyword evidence="1" id="KW-0732">Signal</keyword>
<evidence type="ECO:0000313" key="4">
    <source>
        <dbReference type="Proteomes" id="UP000624701"/>
    </source>
</evidence>
<feature type="signal peptide" evidence="1">
    <location>
        <begin position="1"/>
        <end position="18"/>
    </location>
</feature>
<evidence type="ECO:0000313" key="3">
    <source>
        <dbReference type="EMBL" id="GGI57949.1"/>
    </source>
</evidence>
<dbReference type="EMBL" id="BMDQ01000003">
    <property type="protein sequence ID" value="GGI57949.1"/>
    <property type="molecule type" value="Genomic_DNA"/>
</dbReference>
<feature type="chain" id="PRO_5045400040" description="SnoaL-like domain-containing protein" evidence="1">
    <location>
        <begin position="19"/>
        <end position="393"/>
    </location>
</feature>
<feature type="domain" description="SnoaL-like" evidence="2">
    <location>
        <begin position="292"/>
        <end position="387"/>
    </location>
</feature>
<accession>A0ABQ2BZM6</accession>
<protein>
    <recommendedName>
        <fullName evidence="2">SnoaL-like domain-containing protein</fullName>
    </recommendedName>
</protein>
<dbReference type="Proteomes" id="UP000624701">
    <property type="component" value="Unassembled WGS sequence"/>
</dbReference>